<protein>
    <submittedName>
        <fullName evidence="1">Putative up-regulator of cell proliferation-like</fullName>
    </submittedName>
</protein>
<dbReference type="OrthoDB" id="1597724at2759"/>
<dbReference type="InterPro" id="IPR052986">
    <property type="entry name" value="VLIG_GTPase"/>
</dbReference>
<gene>
    <name evidence="1" type="ORF">BSL78_23072</name>
</gene>
<evidence type="ECO:0000313" key="2">
    <source>
        <dbReference type="Proteomes" id="UP000230750"/>
    </source>
</evidence>
<sequence>MRGMITSIDQELSARRELGQREQIVSIAYLCSWAFPICVDVQTTSEQENSVTTLLEKENNPLYQDFKTLCDGTCKDHIAAKSFSSIIEESLKQCLQNRICTAMFERLSKAGDEIFCSRPRFLKAVLENLCEEEDFDNYIKFLRRHSRFLQKWTLSFIAKECCVETENCIRIKDIAMHEIGEILERGRITGCNLLFAAESEGDISLKSGLTFTEYFEKSVKSSLNEEDISEMTCTQLYRYDVFGAECKNLVQNTMQPKLLQHGTFQILAASKISRNGLKPSQTIAYCSAHAMQGCGTQCPFCKTLCDDTVKEHKVHFSNLHFPNGVRWLARSF</sequence>
<name>A0A2G8JWI8_STIJA</name>
<reference evidence="1 2" key="1">
    <citation type="journal article" date="2017" name="PLoS Biol.">
        <title>The sea cucumber genome provides insights into morphological evolution and visceral regeneration.</title>
        <authorList>
            <person name="Zhang X."/>
            <person name="Sun L."/>
            <person name="Yuan J."/>
            <person name="Sun Y."/>
            <person name="Gao Y."/>
            <person name="Zhang L."/>
            <person name="Li S."/>
            <person name="Dai H."/>
            <person name="Hamel J.F."/>
            <person name="Liu C."/>
            <person name="Yu Y."/>
            <person name="Liu S."/>
            <person name="Lin W."/>
            <person name="Guo K."/>
            <person name="Jin S."/>
            <person name="Xu P."/>
            <person name="Storey K.B."/>
            <person name="Huan P."/>
            <person name="Zhang T."/>
            <person name="Zhou Y."/>
            <person name="Zhang J."/>
            <person name="Lin C."/>
            <person name="Li X."/>
            <person name="Xing L."/>
            <person name="Huo D."/>
            <person name="Sun M."/>
            <person name="Wang L."/>
            <person name="Mercier A."/>
            <person name="Li F."/>
            <person name="Yang H."/>
            <person name="Xiang J."/>
        </authorList>
    </citation>
    <scope>NUCLEOTIDE SEQUENCE [LARGE SCALE GENOMIC DNA]</scope>
    <source>
        <strain evidence="1">Shaxun</strain>
        <tissue evidence="1">Muscle</tissue>
    </source>
</reference>
<dbReference type="AlphaFoldDB" id="A0A2G8JWI8"/>
<accession>A0A2G8JWI8</accession>
<comment type="caution">
    <text evidence="1">The sequence shown here is derived from an EMBL/GenBank/DDBJ whole genome shotgun (WGS) entry which is preliminary data.</text>
</comment>
<dbReference type="PANTHER" id="PTHR14819">
    <property type="entry name" value="GTP-BINDING"/>
    <property type="match status" value="1"/>
</dbReference>
<dbReference type="Proteomes" id="UP000230750">
    <property type="component" value="Unassembled WGS sequence"/>
</dbReference>
<keyword evidence="2" id="KW-1185">Reference proteome</keyword>
<organism evidence="1 2">
    <name type="scientific">Stichopus japonicus</name>
    <name type="common">Sea cucumber</name>
    <dbReference type="NCBI Taxonomy" id="307972"/>
    <lineage>
        <taxon>Eukaryota</taxon>
        <taxon>Metazoa</taxon>
        <taxon>Echinodermata</taxon>
        <taxon>Eleutherozoa</taxon>
        <taxon>Echinozoa</taxon>
        <taxon>Holothuroidea</taxon>
        <taxon>Aspidochirotacea</taxon>
        <taxon>Aspidochirotida</taxon>
        <taxon>Stichopodidae</taxon>
        <taxon>Apostichopus</taxon>
    </lineage>
</organism>
<dbReference type="PANTHER" id="PTHR14819:SF25">
    <property type="entry name" value="CHROMOSOME UNDETERMINED SCAFFOLD_52, WHOLE GENOME SHOTGUN SEQUENCE"/>
    <property type="match status" value="1"/>
</dbReference>
<proteinExistence type="predicted"/>
<dbReference type="EMBL" id="MRZV01001164">
    <property type="protein sequence ID" value="PIK40090.1"/>
    <property type="molecule type" value="Genomic_DNA"/>
</dbReference>
<evidence type="ECO:0000313" key="1">
    <source>
        <dbReference type="EMBL" id="PIK40090.1"/>
    </source>
</evidence>